<evidence type="ECO:0000256" key="1">
    <source>
        <dbReference type="SAM" id="MobiDB-lite"/>
    </source>
</evidence>
<dbReference type="EMBL" id="PQFF01000330">
    <property type="protein sequence ID" value="RHZ59369.1"/>
    <property type="molecule type" value="Genomic_DNA"/>
</dbReference>
<reference evidence="2 3" key="1">
    <citation type="submission" date="2018-08" db="EMBL/GenBank/DDBJ databases">
        <title>Genome and evolution of the arbuscular mycorrhizal fungus Diversispora epigaea (formerly Glomus versiforme) and its bacterial endosymbionts.</title>
        <authorList>
            <person name="Sun X."/>
            <person name="Fei Z."/>
            <person name="Harrison M."/>
        </authorList>
    </citation>
    <scope>NUCLEOTIDE SEQUENCE [LARGE SCALE GENOMIC DNA]</scope>
    <source>
        <strain evidence="2 3">IT104</strain>
    </source>
</reference>
<feature type="compositionally biased region" description="Low complexity" evidence="1">
    <location>
        <begin position="297"/>
        <end position="311"/>
    </location>
</feature>
<protein>
    <submittedName>
        <fullName evidence="2">Uncharacterized protein</fullName>
    </submittedName>
</protein>
<gene>
    <name evidence="2" type="ORF">Glove_364g28</name>
</gene>
<dbReference type="OrthoDB" id="3357341at2759"/>
<dbReference type="AlphaFoldDB" id="A0A397H9I6"/>
<organism evidence="2 3">
    <name type="scientific">Diversispora epigaea</name>
    <dbReference type="NCBI Taxonomy" id="1348612"/>
    <lineage>
        <taxon>Eukaryota</taxon>
        <taxon>Fungi</taxon>
        <taxon>Fungi incertae sedis</taxon>
        <taxon>Mucoromycota</taxon>
        <taxon>Glomeromycotina</taxon>
        <taxon>Glomeromycetes</taxon>
        <taxon>Diversisporales</taxon>
        <taxon>Diversisporaceae</taxon>
        <taxon>Diversispora</taxon>
    </lineage>
</organism>
<feature type="region of interest" description="Disordered" evidence="1">
    <location>
        <begin position="203"/>
        <end position="257"/>
    </location>
</feature>
<evidence type="ECO:0000313" key="2">
    <source>
        <dbReference type="EMBL" id="RHZ59369.1"/>
    </source>
</evidence>
<feature type="compositionally biased region" description="Basic residues" evidence="1">
    <location>
        <begin position="330"/>
        <end position="340"/>
    </location>
</feature>
<name>A0A397H9I6_9GLOM</name>
<feature type="region of interest" description="Disordered" evidence="1">
    <location>
        <begin position="292"/>
        <end position="340"/>
    </location>
</feature>
<dbReference type="Proteomes" id="UP000266861">
    <property type="component" value="Unassembled WGS sequence"/>
</dbReference>
<keyword evidence="3" id="KW-1185">Reference proteome</keyword>
<proteinExistence type="predicted"/>
<feature type="compositionally biased region" description="Low complexity" evidence="1">
    <location>
        <begin position="211"/>
        <end position="232"/>
    </location>
</feature>
<evidence type="ECO:0000313" key="3">
    <source>
        <dbReference type="Proteomes" id="UP000266861"/>
    </source>
</evidence>
<accession>A0A397H9I6</accession>
<sequence length="340" mass="39580">MVGEIQDNNEYIYVRSSEDKDIIEVQDFNTQEILYKKMRQKDPAAYCSQLVDPISEVLLAESKGKSSKDKSKKILLYQPDVSIDFKDTTGLLGPLEFKFTWEGEIYLWKKRFLSKEMECKMVHGDDPGIRVALFRPASNSKKTSLGKMTIRYYNMKRIPVNDKRGLEFVLLISILSFLDKIEDENSQRKKSSEANTTTTVIANGQGAEHLNNNNNNNNNNRNLDETSSGSGDNSDKNKNKSKEKKIKKAAAEKRLEEVTRQQVQLERLKQVAEDEELARKLAIEERNNFTRRDDYNRSNNRNNNYSDNYSKNNEKLRHRNTYHDSTTSQRTKKKQKEFYD</sequence>
<dbReference type="STRING" id="1348612.A0A397H9I6"/>
<comment type="caution">
    <text evidence="2">The sequence shown here is derived from an EMBL/GenBank/DDBJ whole genome shotgun (WGS) entry which is preliminary data.</text>
</comment>